<dbReference type="InterPro" id="IPR017509">
    <property type="entry name" value="PrfH"/>
</dbReference>
<dbReference type="NCBIfam" id="TIGR03072">
    <property type="entry name" value="release_prfH"/>
    <property type="match status" value="1"/>
</dbReference>
<reference evidence="4" key="1">
    <citation type="submission" date="2016-10" db="EMBL/GenBank/DDBJ databases">
        <authorList>
            <person name="Varghese N."/>
            <person name="Submissions S."/>
        </authorList>
    </citation>
    <scope>NUCLEOTIDE SEQUENCE [LARGE SCALE GENOMIC DNA]</scope>
    <source>
        <strain evidence="4">DSM 12111</strain>
    </source>
</reference>
<evidence type="ECO:0000259" key="2">
    <source>
        <dbReference type="PROSITE" id="PS00745"/>
    </source>
</evidence>
<dbReference type="Pfam" id="PF00472">
    <property type="entry name" value="RF-1"/>
    <property type="match status" value="1"/>
</dbReference>
<dbReference type="InterPro" id="IPR050057">
    <property type="entry name" value="Prokaryotic/Mito_RF"/>
</dbReference>
<dbReference type="PANTHER" id="PTHR43804">
    <property type="entry name" value="LD18447P"/>
    <property type="match status" value="1"/>
</dbReference>
<keyword evidence="4" id="KW-1185">Reference proteome</keyword>
<dbReference type="SUPFAM" id="SSF75620">
    <property type="entry name" value="Release factor"/>
    <property type="match status" value="1"/>
</dbReference>
<evidence type="ECO:0000256" key="1">
    <source>
        <dbReference type="ARBA" id="ARBA00010835"/>
    </source>
</evidence>
<dbReference type="Proteomes" id="UP000242849">
    <property type="component" value="Unassembled WGS sequence"/>
</dbReference>
<feature type="domain" description="Prokaryotic-type class I peptide chain release factors" evidence="2">
    <location>
        <begin position="116"/>
        <end position="132"/>
    </location>
</feature>
<dbReference type="RefSeq" id="WP_244161119.1">
    <property type="nucleotide sequence ID" value="NZ_FNSC01000001.1"/>
</dbReference>
<dbReference type="PROSITE" id="PS00745">
    <property type="entry name" value="RF_PROK_I"/>
    <property type="match status" value="1"/>
</dbReference>
<evidence type="ECO:0000313" key="3">
    <source>
        <dbReference type="EMBL" id="SEC93246.1"/>
    </source>
</evidence>
<dbReference type="AlphaFoldDB" id="A0A1H4WIW0"/>
<evidence type="ECO:0000313" key="4">
    <source>
        <dbReference type="Proteomes" id="UP000242849"/>
    </source>
</evidence>
<protein>
    <submittedName>
        <fullName evidence="3">Peptide chain release factor</fullName>
    </submittedName>
</protein>
<dbReference type="InterPro" id="IPR000352">
    <property type="entry name" value="Pep_chain_release_fac_I"/>
</dbReference>
<name>A0A1H4WIW0_PSEAG</name>
<dbReference type="Gene3D" id="3.30.70.1660">
    <property type="match status" value="1"/>
</dbReference>
<dbReference type="STRING" id="53406.SAMN05421553_1700"/>
<dbReference type="EMBL" id="FNSC01000001">
    <property type="protein sequence ID" value="SEC93246.1"/>
    <property type="molecule type" value="Genomic_DNA"/>
</dbReference>
<dbReference type="PANTHER" id="PTHR43804:SF9">
    <property type="entry name" value="PEPTIDE CHAIN RELEASE FACTOR HOMOLOG-RELATED"/>
    <property type="match status" value="1"/>
</dbReference>
<proteinExistence type="inferred from homology"/>
<dbReference type="InterPro" id="IPR045853">
    <property type="entry name" value="Pep_chain_release_fac_I_sf"/>
</dbReference>
<comment type="similarity">
    <text evidence="1">Belongs to the prokaryotic/mitochondrial release factor family.</text>
</comment>
<accession>A0A1H4WIW0</accession>
<sequence>MMILLQLSAAQGPQECALAVAKALKCLLGEAIELGVEVRVLEEEAGERQATLLSVLLALSGEAAEQLADAWSGSLQWVCVSPYRPAHRRKNWFFGGARFAAPPAHLESQIRFETLRSSGPGGQHVNTTDSAVRATHVASGISVKVQSERSQHANKRLALMLIAQKLSQRAEQAHGDLRAERRLFHHQVDRGSPARIFRGLSFTSE</sequence>
<dbReference type="GO" id="GO:0003747">
    <property type="term" value="F:translation release factor activity"/>
    <property type="evidence" value="ECO:0007669"/>
    <property type="project" value="InterPro"/>
</dbReference>
<gene>
    <name evidence="3" type="ORF">SAMN05421553_1700</name>
</gene>
<organism evidence="3 4">
    <name type="scientific">Pseudomonas anguilliseptica</name>
    <dbReference type="NCBI Taxonomy" id="53406"/>
    <lineage>
        <taxon>Bacteria</taxon>
        <taxon>Pseudomonadati</taxon>
        <taxon>Pseudomonadota</taxon>
        <taxon>Gammaproteobacteria</taxon>
        <taxon>Pseudomonadales</taxon>
        <taxon>Pseudomonadaceae</taxon>
        <taxon>Pseudomonas</taxon>
    </lineage>
</organism>
<dbReference type="Gene3D" id="3.30.160.20">
    <property type="match status" value="1"/>
</dbReference>